<dbReference type="Gene3D" id="3.60.10.10">
    <property type="entry name" value="Endonuclease/exonuclease/phosphatase"/>
    <property type="match status" value="1"/>
</dbReference>
<dbReference type="InterPro" id="IPR005135">
    <property type="entry name" value="Endo/exonuclease/phosphatase"/>
</dbReference>
<feature type="region of interest" description="Disordered" evidence="1">
    <location>
        <begin position="1"/>
        <end position="20"/>
    </location>
</feature>
<reference evidence="4" key="2">
    <citation type="submission" date="2020-09" db="EMBL/GenBank/DDBJ databases">
        <authorList>
            <person name="Sun Q."/>
            <person name="Zhou Y."/>
        </authorList>
    </citation>
    <scope>NUCLEOTIDE SEQUENCE</scope>
    <source>
        <strain evidence="4">CGMCC 4.7201</strain>
    </source>
</reference>
<organism evidence="4 5">
    <name type="scientific">Wenjunlia tyrosinilytica</name>
    <dbReference type="NCBI Taxonomy" id="1544741"/>
    <lineage>
        <taxon>Bacteria</taxon>
        <taxon>Bacillati</taxon>
        <taxon>Actinomycetota</taxon>
        <taxon>Actinomycetes</taxon>
        <taxon>Kitasatosporales</taxon>
        <taxon>Streptomycetaceae</taxon>
        <taxon>Wenjunlia</taxon>
    </lineage>
</organism>
<gene>
    <name evidence="4" type="ORF">GCM10012280_00800</name>
</gene>
<comment type="caution">
    <text evidence="4">The sequence shown here is derived from an EMBL/GenBank/DDBJ whole genome shotgun (WGS) entry which is preliminary data.</text>
</comment>
<reference evidence="4" key="1">
    <citation type="journal article" date="2014" name="Int. J. Syst. Evol. Microbiol.">
        <title>Complete genome sequence of Corynebacterium casei LMG S-19264T (=DSM 44701T), isolated from a smear-ripened cheese.</title>
        <authorList>
            <consortium name="US DOE Joint Genome Institute (JGI-PGF)"/>
            <person name="Walter F."/>
            <person name="Albersmeier A."/>
            <person name="Kalinowski J."/>
            <person name="Ruckert C."/>
        </authorList>
    </citation>
    <scope>NUCLEOTIDE SEQUENCE</scope>
    <source>
        <strain evidence="4">CGMCC 4.7201</strain>
    </source>
</reference>
<keyword evidence="5" id="KW-1185">Reference proteome</keyword>
<keyword evidence="2" id="KW-0812">Transmembrane</keyword>
<dbReference type="Proteomes" id="UP000641932">
    <property type="component" value="Unassembled WGS sequence"/>
</dbReference>
<evidence type="ECO:0000259" key="3">
    <source>
        <dbReference type="Pfam" id="PF03372"/>
    </source>
</evidence>
<accession>A0A918DQW6</accession>
<dbReference type="GO" id="GO:0003824">
    <property type="term" value="F:catalytic activity"/>
    <property type="evidence" value="ECO:0007669"/>
    <property type="project" value="InterPro"/>
</dbReference>
<protein>
    <submittedName>
        <fullName evidence="4">Teicoplanin resistance protein VanJ</fullName>
    </submittedName>
</protein>
<evidence type="ECO:0000256" key="1">
    <source>
        <dbReference type="SAM" id="MobiDB-lite"/>
    </source>
</evidence>
<name>A0A918DQW6_9ACTN</name>
<feature type="transmembrane region" description="Helical" evidence="2">
    <location>
        <begin position="76"/>
        <end position="98"/>
    </location>
</feature>
<evidence type="ECO:0000313" key="5">
    <source>
        <dbReference type="Proteomes" id="UP000641932"/>
    </source>
</evidence>
<feature type="transmembrane region" description="Helical" evidence="2">
    <location>
        <begin position="105"/>
        <end position="124"/>
    </location>
</feature>
<sequence length="349" mass="37354">MAQTRTTGTHPDGAGLGRSATRGHRWGLRRLPGDGGRGWRDGTWRRGWILAVMGLLVGLLMFFHDQVPNSLGNLGSLVDTFLPWFGLAVPVLLVCATLRRSATALAGLVLPLLVWGNLFGGLVMPGKSGGPHNLRVLTHNVDAANADPSLTARDVVAAGADVVALEELTEQAKPVYTKALAAKYKYHVDRGTVGLWSRYPVTEQKSVDVGLGWTRALRAQVDTPQGPVAFYVAHLASVRVDSSGFTSDQRNRTTRQLGRQISADPLQRVVLMGDLNGTANDRSLAPITSGLRSAQGAAGDGFGFSWPSGFPMARIDHILVRGVTPARSWVLPDTGSDHRPVAADLNVRP</sequence>
<keyword evidence="2" id="KW-0472">Membrane</keyword>
<dbReference type="SUPFAM" id="SSF56219">
    <property type="entry name" value="DNase I-like"/>
    <property type="match status" value="1"/>
</dbReference>
<evidence type="ECO:0000256" key="2">
    <source>
        <dbReference type="SAM" id="Phobius"/>
    </source>
</evidence>
<feature type="transmembrane region" description="Helical" evidence="2">
    <location>
        <begin position="47"/>
        <end position="64"/>
    </location>
</feature>
<feature type="domain" description="Endonuclease/exonuclease/phosphatase" evidence="3">
    <location>
        <begin position="137"/>
        <end position="338"/>
    </location>
</feature>
<evidence type="ECO:0000313" key="4">
    <source>
        <dbReference type="EMBL" id="GGO79991.1"/>
    </source>
</evidence>
<dbReference type="InterPro" id="IPR036691">
    <property type="entry name" value="Endo/exonu/phosph_ase_sf"/>
</dbReference>
<dbReference type="Pfam" id="PF03372">
    <property type="entry name" value="Exo_endo_phos"/>
    <property type="match status" value="1"/>
</dbReference>
<keyword evidence="2" id="KW-1133">Transmembrane helix</keyword>
<dbReference type="AlphaFoldDB" id="A0A918DQW6"/>
<proteinExistence type="predicted"/>
<dbReference type="EMBL" id="BMMS01000001">
    <property type="protein sequence ID" value="GGO79991.1"/>
    <property type="molecule type" value="Genomic_DNA"/>
</dbReference>